<feature type="domain" description="NECAP PHear" evidence="6">
    <location>
        <begin position="3"/>
        <end position="159"/>
    </location>
</feature>
<gene>
    <name evidence="7" type="ORF">CRM22_004901</name>
</gene>
<sequence length="281" mass="30688">MDYENVLLVKNEVYIYQIPPRQSNRGYRAADWGLDAPFWTGRLRIVAKGKDLTLKLEDRNSGELYAKCPVDAFPGIAVESVMDSSRYFVIRLMADDGRTMYTGLGFAERSDSFDFNVTIQDHFKWVQQEKEVAETEEKLKSQPSLNLGFKEGQTIKLNLNTRRTGDDPSVSSESVKPRQTVKLAGGSAAAGLLPPPPAPSMSRSRGTRGAGLSGATQTVTAAPVVEGPNLLDSPTPCHTSANQLLGIPIHSAEFCSADELFLLNTSRSVSFTVILALVLMC</sequence>
<protein>
    <recommendedName>
        <fullName evidence="6">NECAP PHear domain-containing protein</fullName>
    </recommendedName>
</protein>
<evidence type="ECO:0000256" key="1">
    <source>
        <dbReference type="ARBA" id="ARBA00007736"/>
    </source>
</evidence>
<feature type="region of interest" description="Disordered" evidence="5">
    <location>
        <begin position="160"/>
        <end position="179"/>
    </location>
</feature>
<dbReference type="InterPro" id="IPR012466">
    <property type="entry name" value="NECAP_PHear"/>
</dbReference>
<dbReference type="SUPFAM" id="SSF50729">
    <property type="entry name" value="PH domain-like"/>
    <property type="match status" value="1"/>
</dbReference>
<comment type="caution">
    <text evidence="7">The sequence shown here is derived from an EMBL/GenBank/DDBJ whole genome shotgun (WGS) entry which is preliminary data.</text>
</comment>
<dbReference type="STRING" id="147828.A0A4S2LTU1"/>
<dbReference type="AlphaFoldDB" id="A0A4S2LTU1"/>
<dbReference type="FunFam" id="2.30.29.30:FF:000064">
    <property type="entry name" value="Adaptin ear-binding coat-associated protein 1"/>
    <property type="match status" value="1"/>
</dbReference>
<dbReference type="EMBL" id="SJOL01006423">
    <property type="protein sequence ID" value="TGZ67233.1"/>
    <property type="molecule type" value="Genomic_DNA"/>
</dbReference>
<name>A0A4S2LTU1_OPIFE</name>
<evidence type="ECO:0000256" key="3">
    <source>
        <dbReference type="ARBA" id="ARBA00022583"/>
    </source>
</evidence>
<dbReference type="PANTHER" id="PTHR12847">
    <property type="entry name" value="ATP-BINDING CASSETTE ABC TRANSPORTER-RELATED"/>
    <property type="match status" value="1"/>
</dbReference>
<accession>A0A4S2LTU1</accession>
<keyword evidence="3" id="KW-0254">Endocytosis</keyword>
<reference evidence="7 8" key="1">
    <citation type="journal article" date="2019" name="BMC Genomics">
        <title>New insights from Opisthorchis felineus genome: update on genomics of the epidemiologically important liver flukes.</title>
        <authorList>
            <person name="Ershov N.I."/>
            <person name="Mordvinov V.A."/>
            <person name="Prokhortchouk E.B."/>
            <person name="Pakharukova M.Y."/>
            <person name="Gunbin K.V."/>
            <person name="Ustyantsev K."/>
            <person name="Genaev M.A."/>
            <person name="Blinov A.G."/>
            <person name="Mazur A."/>
            <person name="Boulygina E."/>
            <person name="Tsygankova S."/>
            <person name="Khrameeva E."/>
            <person name="Chekanov N."/>
            <person name="Fan G."/>
            <person name="Xiao A."/>
            <person name="Zhang H."/>
            <person name="Xu X."/>
            <person name="Yang H."/>
            <person name="Solovyev V."/>
            <person name="Lee S.M."/>
            <person name="Liu X."/>
            <person name="Afonnikov D.A."/>
            <person name="Skryabin K.G."/>
        </authorList>
    </citation>
    <scope>NUCLEOTIDE SEQUENCE [LARGE SCALE GENOMIC DNA]</scope>
    <source>
        <strain evidence="7">AK-0245</strain>
        <tissue evidence="7">Whole organism</tissue>
    </source>
</reference>
<keyword evidence="8" id="KW-1185">Reference proteome</keyword>
<evidence type="ECO:0000313" key="7">
    <source>
        <dbReference type="EMBL" id="TGZ67233.1"/>
    </source>
</evidence>
<dbReference type="PANTHER" id="PTHR12847:SF9">
    <property type="entry name" value="NECAP-LIKE PROTEIN CG9132"/>
    <property type="match status" value="1"/>
</dbReference>
<dbReference type="GO" id="GO:0030125">
    <property type="term" value="C:clathrin vesicle coat"/>
    <property type="evidence" value="ECO:0007669"/>
    <property type="project" value="TreeGrafter"/>
</dbReference>
<dbReference type="Proteomes" id="UP000308267">
    <property type="component" value="Unassembled WGS sequence"/>
</dbReference>
<dbReference type="InterPro" id="IPR011993">
    <property type="entry name" value="PH-like_dom_sf"/>
</dbReference>
<dbReference type="GO" id="GO:0006897">
    <property type="term" value="P:endocytosis"/>
    <property type="evidence" value="ECO:0007669"/>
    <property type="project" value="UniProtKB-KW"/>
</dbReference>
<dbReference type="OrthoDB" id="10265489at2759"/>
<evidence type="ECO:0000256" key="2">
    <source>
        <dbReference type="ARBA" id="ARBA00022448"/>
    </source>
</evidence>
<dbReference type="Pfam" id="PF07933">
    <property type="entry name" value="DUF1681"/>
    <property type="match status" value="1"/>
</dbReference>
<feature type="region of interest" description="Disordered" evidence="5">
    <location>
        <begin position="185"/>
        <end position="213"/>
    </location>
</feature>
<evidence type="ECO:0000313" key="8">
    <source>
        <dbReference type="Proteomes" id="UP000308267"/>
    </source>
</evidence>
<dbReference type="Gene3D" id="2.30.29.30">
    <property type="entry name" value="Pleckstrin-homology domain (PH domain)/Phosphotyrosine-binding domain (PTB)"/>
    <property type="match status" value="1"/>
</dbReference>
<keyword evidence="4" id="KW-0653">Protein transport</keyword>
<evidence type="ECO:0000256" key="4">
    <source>
        <dbReference type="ARBA" id="ARBA00022927"/>
    </source>
</evidence>
<organism evidence="7 8">
    <name type="scientific">Opisthorchis felineus</name>
    <dbReference type="NCBI Taxonomy" id="147828"/>
    <lineage>
        <taxon>Eukaryota</taxon>
        <taxon>Metazoa</taxon>
        <taxon>Spiralia</taxon>
        <taxon>Lophotrochozoa</taxon>
        <taxon>Platyhelminthes</taxon>
        <taxon>Trematoda</taxon>
        <taxon>Digenea</taxon>
        <taxon>Opisthorchiida</taxon>
        <taxon>Opisthorchiata</taxon>
        <taxon>Opisthorchiidae</taxon>
        <taxon>Opisthorchis</taxon>
    </lineage>
</organism>
<dbReference type="CDD" id="cd13228">
    <property type="entry name" value="PHear_NECAP"/>
    <property type="match status" value="1"/>
</dbReference>
<dbReference type="GO" id="GO:0015031">
    <property type="term" value="P:protein transport"/>
    <property type="evidence" value="ECO:0007669"/>
    <property type="project" value="UniProtKB-KW"/>
</dbReference>
<proteinExistence type="inferred from homology"/>
<comment type="similarity">
    <text evidence="1">Belongs to the NECAP family.</text>
</comment>
<evidence type="ECO:0000256" key="5">
    <source>
        <dbReference type="SAM" id="MobiDB-lite"/>
    </source>
</evidence>
<keyword evidence="2" id="KW-0813">Transport</keyword>
<evidence type="ECO:0000259" key="6">
    <source>
        <dbReference type="Pfam" id="PF07933"/>
    </source>
</evidence>